<sequence>MATKGKDMAVWGLDSKRLKRRVLAMLRWLLDPVRRTPVVVTSALLTLLLTVMIVNLIQPVDAAHAERSADASASSTSTVSARQFPKAHHSGKSESSSSSATKRHTKEQDEEQTKVRKTEPAGASAQPVDWLKPSQQVDYPDPAAHPGLSLEVSLQDQRVYVRDGSELLYTMYASTGMNDSTPRGSFRIQAERGDHFYNPGEGMGARYYTSFLNHGVFLFHSVPTDSKGGFIKEEADMLGIRPGSHGCIRLTVPDARWIMQSVPTGTPVVIE</sequence>
<dbReference type="GO" id="GO:0008360">
    <property type="term" value="P:regulation of cell shape"/>
    <property type="evidence" value="ECO:0007669"/>
    <property type="project" value="UniProtKB-UniRule"/>
</dbReference>
<dbReference type="Proteomes" id="UP000033648">
    <property type="component" value="Unassembled WGS sequence"/>
</dbReference>
<dbReference type="Pfam" id="PF03734">
    <property type="entry name" value="YkuD"/>
    <property type="match status" value="1"/>
</dbReference>
<evidence type="ECO:0000256" key="3">
    <source>
        <dbReference type="ARBA" id="ARBA00022960"/>
    </source>
</evidence>
<dbReference type="InterPro" id="IPR050979">
    <property type="entry name" value="LD-transpeptidase"/>
</dbReference>
<dbReference type="EMBL" id="JWME01000011">
    <property type="protein sequence ID" value="KJY49634.1"/>
    <property type="molecule type" value="Genomic_DNA"/>
</dbReference>
<evidence type="ECO:0000313" key="9">
    <source>
        <dbReference type="EMBL" id="KJY49634.1"/>
    </source>
</evidence>
<evidence type="ECO:0000256" key="1">
    <source>
        <dbReference type="ARBA" id="ARBA00004752"/>
    </source>
</evidence>
<dbReference type="Gene3D" id="2.40.440.10">
    <property type="entry name" value="L,D-transpeptidase catalytic domain-like"/>
    <property type="match status" value="1"/>
</dbReference>
<keyword evidence="4 6" id="KW-0573">Peptidoglycan synthesis</keyword>
<evidence type="ECO:0000256" key="2">
    <source>
        <dbReference type="ARBA" id="ARBA00022679"/>
    </source>
</evidence>
<dbReference type="SUPFAM" id="SSF141523">
    <property type="entry name" value="L,D-transpeptidase catalytic domain-like"/>
    <property type="match status" value="1"/>
</dbReference>
<gene>
    <name evidence="9" type="ORF">JF69_09400</name>
</gene>
<dbReference type="AlphaFoldDB" id="A0A0F4KUE4"/>
<evidence type="ECO:0000256" key="7">
    <source>
        <dbReference type="SAM" id="MobiDB-lite"/>
    </source>
</evidence>
<feature type="domain" description="L,D-TPase catalytic" evidence="8">
    <location>
        <begin position="148"/>
        <end position="271"/>
    </location>
</feature>
<feature type="active site" description="Nucleophile" evidence="6">
    <location>
        <position position="247"/>
    </location>
</feature>
<reference evidence="9 10" key="1">
    <citation type="submission" date="2014-12" db="EMBL/GenBank/DDBJ databases">
        <title>Comparative genomics of the lactic acid bacteria isolated from the honey bee gut.</title>
        <authorList>
            <person name="Ellegaard K.M."/>
            <person name="Tamarit D."/>
            <person name="Javelind E."/>
            <person name="Olofsson T."/>
            <person name="Andersson S.G."/>
            <person name="Vasquez A."/>
        </authorList>
    </citation>
    <scope>NUCLEOTIDE SEQUENCE [LARGE SCALE GENOMIC DNA]</scope>
    <source>
        <strain evidence="9 10">Bin2</strain>
    </source>
</reference>
<evidence type="ECO:0000259" key="8">
    <source>
        <dbReference type="PROSITE" id="PS52029"/>
    </source>
</evidence>
<protein>
    <submittedName>
        <fullName evidence="9">ErfK family cell surface protein</fullName>
    </submittedName>
</protein>
<dbReference type="InterPro" id="IPR038063">
    <property type="entry name" value="Transpep_catalytic_dom"/>
</dbReference>
<comment type="pathway">
    <text evidence="1 6">Cell wall biogenesis; peptidoglycan biosynthesis.</text>
</comment>
<keyword evidence="2" id="KW-0808">Transferase</keyword>
<dbReference type="CDD" id="cd16913">
    <property type="entry name" value="YkuD_like"/>
    <property type="match status" value="1"/>
</dbReference>
<dbReference type="PANTHER" id="PTHR30582:SF2">
    <property type="entry name" value="L,D-TRANSPEPTIDASE YCIB-RELATED"/>
    <property type="match status" value="1"/>
</dbReference>
<dbReference type="PANTHER" id="PTHR30582">
    <property type="entry name" value="L,D-TRANSPEPTIDASE"/>
    <property type="match status" value="1"/>
</dbReference>
<dbReference type="InterPro" id="IPR005490">
    <property type="entry name" value="LD_TPept_cat_dom"/>
</dbReference>
<dbReference type="PATRIC" id="fig|1684.4.peg.1012"/>
<proteinExistence type="predicted"/>
<comment type="caution">
    <text evidence="9">The sequence shown here is derived from an EMBL/GenBank/DDBJ whole genome shotgun (WGS) entry which is preliminary data.</text>
</comment>
<evidence type="ECO:0000256" key="5">
    <source>
        <dbReference type="ARBA" id="ARBA00023316"/>
    </source>
</evidence>
<evidence type="ECO:0000256" key="6">
    <source>
        <dbReference type="PROSITE-ProRule" id="PRU01373"/>
    </source>
</evidence>
<keyword evidence="3 6" id="KW-0133">Cell shape</keyword>
<feature type="active site" description="Proton donor/acceptor" evidence="6">
    <location>
        <position position="220"/>
    </location>
</feature>
<dbReference type="GO" id="GO:0071972">
    <property type="term" value="F:peptidoglycan L,D-transpeptidase activity"/>
    <property type="evidence" value="ECO:0007669"/>
    <property type="project" value="TreeGrafter"/>
</dbReference>
<feature type="compositionally biased region" description="Low complexity" evidence="7">
    <location>
        <begin position="71"/>
        <end position="82"/>
    </location>
</feature>
<keyword evidence="5 6" id="KW-0961">Cell wall biogenesis/degradation</keyword>
<feature type="region of interest" description="Disordered" evidence="7">
    <location>
        <begin position="71"/>
        <end position="144"/>
    </location>
</feature>
<evidence type="ECO:0000256" key="4">
    <source>
        <dbReference type="ARBA" id="ARBA00022984"/>
    </source>
</evidence>
<dbReference type="GO" id="GO:0005576">
    <property type="term" value="C:extracellular region"/>
    <property type="evidence" value="ECO:0007669"/>
    <property type="project" value="TreeGrafter"/>
</dbReference>
<accession>A0A0F4KUE4</accession>
<dbReference type="GO" id="GO:0071555">
    <property type="term" value="P:cell wall organization"/>
    <property type="evidence" value="ECO:0007669"/>
    <property type="project" value="UniProtKB-UniRule"/>
</dbReference>
<dbReference type="GO" id="GO:0018104">
    <property type="term" value="P:peptidoglycan-protein cross-linking"/>
    <property type="evidence" value="ECO:0007669"/>
    <property type="project" value="TreeGrafter"/>
</dbReference>
<evidence type="ECO:0000313" key="10">
    <source>
        <dbReference type="Proteomes" id="UP000033648"/>
    </source>
</evidence>
<name>A0A0F4KUE4_9BIFI</name>
<dbReference type="GO" id="GO:0016740">
    <property type="term" value="F:transferase activity"/>
    <property type="evidence" value="ECO:0007669"/>
    <property type="project" value="UniProtKB-KW"/>
</dbReference>
<dbReference type="UniPathway" id="UPA00219"/>
<organism evidence="9 10">
    <name type="scientific">Bifidobacterium asteroides</name>
    <dbReference type="NCBI Taxonomy" id="1684"/>
    <lineage>
        <taxon>Bacteria</taxon>
        <taxon>Bacillati</taxon>
        <taxon>Actinomycetota</taxon>
        <taxon>Actinomycetes</taxon>
        <taxon>Bifidobacteriales</taxon>
        <taxon>Bifidobacteriaceae</taxon>
        <taxon>Bifidobacterium</taxon>
    </lineage>
</organism>
<dbReference type="PROSITE" id="PS52029">
    <property type="entry name" value="LD_TPASE"/>
    <property type="match status" value="1"/>
</dbReference>